<comment type="caution">
    <text evidence="3">The sequence shown here is derived from an EMBL/GenBank/DDBJ whole genome shotgun (WGS) entry which is preliminary data.</text>
</comment>
<feature type="domain" description="HTH cro/C1-type" evidence="2">
    <location>
        <begin position="14"/>
        <end position="68"/>
    </location>
</feature>
<dbReference type="Proteomes" id="UP000004933">
    <property type="component" value="Unassembled WGS sequence"/>
</dbReference>
<proteinExistence type="predicted"/>
<dbReference type="InterPro" id="IPR010982">
    <property type="entry name" value="Lambda_DNA-bd_dom_sf"/>
</dbReference>
<gene>
    <name evidence="3" type="ORF">HMPREF9511_00346</name>
</gene>
<dbReference type="SMART" id="SM00530">
    <property type="entry name" value="HTH_XRE"/>
    <property type="match status" value="1"/>
</dbReference>
<sequence length="76" mass="8806">MRGDVHMNCTRESLRAARIKKSLTQKRLAELTGVTETTIRNIENGRSCPSFKLSIMLAKLLNVDFETLWEYDFRNS</sequence>
<dbReference type="EMBL" id="AEBE01000011">
    <property type="protein sequence ID" value="EFU91650.1"/>
    <property type="molecule type" value="Genomic_DNA"/>
</dbReference>
<evidence type="ECO:0000313" key="4">
    <source>
        <dbReference type="Proteomes" id="UP000004933"/>
    </source>
</evidence>
<dbReference type="SUPFAM" id="SSF47413">
    <property type="entry name" value="lambda repressor-like DNA-binding domains"/>
    <property type="match status" value="1"/>
</dbReference>
<dbReference type="Gene3D" id="1.10.260.40">
    <property type="entry name" value="lambda repressor-like DNA-binding domains"/>
    <property type="match status" value="1"/>
</dbReference>
<evidence type="ECO:0000259" key="2">
    <source>
        <dbReference type="PROSITE" id="PS50943"/>
    </source>
</evidence>
<dbReference type="Pfam" id="PF01381">
    <property type="entry name" value="HTH_3"/>
    <property type="match status" value="1"/>
</dbReference>
<dbReference type="CDD" id="cd00093">
    <property type="entry name" value="HTH_XRE"/>
    <property type="match status" value="1"/>
</dbReference>
<name>A0ABC9P9G7_ENTFL</name>
<evidence type="ECO:0000313" key="3">
    <source>
        <dbReference type="EMBL" id="EFU91650.1"/>
    </source>
</evidence>
<dbReference type="AlphaFoldDB" id="A0ABC9P9G7"/>
<keyword evidence="1 3" id="KW-0238">DNA-binding</keyword>
<protein>
    <submittedName>
        <fullName evidence="3">DNA-binding helix-turn-helix protein</fullName>
    </submittedName>
</protein>
<reference evidence="3 4" key="1">
    <citation type="submission" date="2010-09" db="EMBL/GenBank/DDBJ databases">
        <authorList>
            <person name="Weinstock G."/>
            <person name="Sodergren E."/>
            <person name="Clifton S."/>
            <person name="Fulton L."/>
            <person name="Fulton B."/>
            <person name="Courtney L."/>
            <person name="Fronick C."/>
            <person name="Harrison M."/>
            <person name="Strong C."/>
            <person name="Farmer C."/>
            <person name="Delahaunty K."/>
            <person name="Markovic C."/>
            <person name="Hall O."/>
            <person name="Minx P."/>
            <person name="Tomlinson C."/>
            <person name="Mitreva M."/>
            <person name="Hou S."/>
            <person name="Chen J."/>
            <person name="Wollam A."/>
            <person name="Pepin K.H."/>
            <person name="Johnson M."/>
            <person name="Bhonagiri V."/>
            <person name="Zhang X."/>
            <person name="Suruliraj S."/>
            <person name="Warren W."/>
            <person name="Chinwalla A."/>
            <person name="Mardis E.R."/>
            <person name="Wilson R.K."/>
        </authorList>
    </citation>
    <scope>NUCLEOTIDE SEQUENCE [LARGE SCALE GENOMIC DNA]</scope>
    <source>
        <strain evidence="3 4">TX0630</strain>
    </source>
</reference>
<dbReference type="PANTHER" id="PTHR46558">
    <property type="entry name" value="TRACRIPTIONAL REGULATORY PROTEIN-RELATED-RELATED"/>
    <property type="match status" value="1"/>
</dbReference>
<accession>A0ABC9P9G7</accession>
<evidence type="ECO:0000256" key="1">
    <source>
        <dbReference type="ARBA" id="ARBA00023125"/>
    </source>
</evidence>
<dbReference type="PROSITE" id="PS50943">
    <property type="entry name" value="HTH_CROC1"/>
    <property type="match status" value="1"/>
</dbReference>
<dbReference type="GO" id="GO:0003677">
    <property type="term" value="F:DNA binding"/>
    <property type="evidence" value="ECO:0007669"/>
    <property type="project" value="UniProtKB-KW"/>
</dbReference>
<dbReference type="PANTHER" id="PTHR46558:SF4">
    <property type="entry name" value="DNA-BIDING PHAGE PROTEIN"/>
    <property type="match status" value="1"/>
</dbReference>
<organism evidence="3 4">
    <name type="scientific">Enterococcus faecalis TX0630</name>
    <dbReference type="NCBI Taxonomy" id="749508"/>
    <lineage>
        <taxon>Bacteria</taxon>
        <taxon>Bacillati</taxon>
        <taxon>Bacillota</taxon>
        <taxon>Bacilli</taxon>
        <taxon>Lactobacillales</taxon>
        <taxon>Enterococcaceae</taxon>
        <taxon>Enterococcus</taxon>
    </lineage>
</organism>
<dbReference type="InterPro" id="IPR001387">
    <property type="entry name" value="Cro/C1-type_HTH"/>
</dbReference>